<evidence type="ECO:0000256" key="2">
    <source>
        <dbReference type="HAMAP-Rule" id="MF_01212"/>
    </source>
</evidence>
<dbReference type="PANTHER" id="PTHR11373:SF32">
    <property type="entry name" value="DEOXYGUANOSINETRIPHOSPHATE TRIPHOSPHOHYDROLASE"/>
    <property type="match status" value="1"/>
</dbReference>
<dbReference type="InterPro" id="IPR023023">
    <property type="entry name" value="dNTPase_2"/>
</dbReference>
<dbReference type="Proteomes" id="UP001500368">
    <property type="component" value="Unassembled WGS sequence"/>
</dbReference>
<evidence type="ECO:0000259" key="3">
    <source>
        <dbReference type="PROSITE" id="PS51831"/>
    </source>
</evidence>
<dbReference type="InterPro" id="IPR006261">
    <property type="entry name" value="dGTPase"/>
</dbReference>
<keyword evidence="5" id="KW-1185">Reference proteome</keyword>
<dbReference type="HAMAP" id="MF_01212">
    <property type="entry name" value="dGTPase_type2"/>
    <property type="match status" value="1"/>
</dbReference>
<dbReference type="Pfam" id="PF01966">
    <property type="entry name" value="HD"/>
    <property type="match status" value="1"/>
</dbReference>
<dbReference type="InterPro" id="IPR006674">
    <property type="entry name" value="HD_domain"/>
</dbReference>
<evidence type="ECO:0000313" key="4">
    <source>
        <dbReference type="EMBL" id="GAA4921470.1"/>
    </source>
</evidence>
<dbReference type="SUPFAM" id="SSF109604">
    <property type="entry name" value="HD-domain/PDEase-like"/>
    <property type="match status" value="1"/>
</dbReference>
<dbReference type="NCBIfam" id="TIGR01353">
    <property type="entry name" value="dGTP_triPase"/>
    <property type="match status" value="1"/>
</dbReference>
<dbReference type="InterPro" id="IPR050135">
    <property type="entry name" value="dGTPase-like"/>
</dbReference>
<dbReference type="Gene3D" id="1.10.3210.10">
    <property type="entry name" value="Hypothetical protein af1432"/>
    <property type="match status" value="1"/>
</dbReference>
<reference evidence="5" key="1">
    <citation type="journal article" date="2019" name="Int. J. Syst. Evol. Microbiol.">
        <title>The Global Catalogue of Microorganisms (GCM) 10K type strain sequencing project: providing services to taxonomists for standard genome sequencing and annotation.</title>
        <authorList>
            <consortium name="The Broad Institute Genomics Platform"/>
            <consortium name="The Broad Institute Genome Sequencing Center for Infectious Disease"/>
            <person name="Wu L."/>
            <person name="Ma J."/>
        </authorList>
    </citation>
    <scope>NUCLEOTIDE SEQUENCE [LARGE SCALE GENOMIC DNA]</scope>
    <source>
        <strain evidence="5">JCM 19129</strain>
    </source>
</reference>
<dbReference type="EMBL" id="BAABLW010000007">
    <property type="protein sequence ID" value="GAA4921470.1"/>
    <property type="molecule type" value="Genomic_DNA"/>
</dbReference>
<organism evidence="4 5">
    <name type="scientific">Nesterenkonia rhizosphaerae</name>
    <dbReference type="NCBI Taxonomy" id="1348272"/>
    <lineage>
        <taxon>Bacteria</taxon>
        <taxon>Bacillati</taxon>
        <taxon>Actinomycetota</taxon>
        <taxon>Actinomycetes</taxon>
        <taxon>Micrococcales</taxon>
        <taxon>Micrococcaceae</taxon>
        <taxon>Nesterenkonia</taxon>
    </lineage>
</organism>
<dbReference type="Pfam" id="PF13286">
    <property type="entry name" value="HD_assoc"/>
    <property type="match status" value="1"/>
</dbReference>
<dbReference type="InterPro" id="IPR003607">
    <property type="entry name" value="HD/PDEase_dom"/>
</dbReference>
<evidence type="ECO:0000313" key="5">
    <source>
        <dbReference type="Proteomes" id="UP001500368"/>
    </source>
</evidence>
<keyword evidence="1 2" id="KW-0378">Hydrolase</keyword>
<feature type="domain" description="HD" evidence="3">
    <location>
        <begin position="78"/>
        <end position="232"/>
    </location>
</feature>
<comment type="similarity">
    <text evidence="2">Belongs to the dGTPase family. Type 2 subfamily.</text>
</comment>
<comment type="caution">
    <text evidence="4">The sequence shown here is derived from an EMBL/GenBank/DDBJ whole genome shotgun (WGS) entry which is preliminary data.</text>
</comment>
<name>A0ABP9FXU8_9MICC</name>
<gene>
    <name evidence="4" type="ORF">GCM10025790_17510</name>
</gene>
<dbReference type="InterPro" id="IPR026875">
    <property type="entry name" value="PHydrolase_assoc_dom"/>
</dbReference>
<dbReference type="PROSITE" id="PS51831">
    <property type="entry name" value="HD"/>
    <property type="match status" value="1"/>
</dbReference>
<dbReference type="CDD" id="cd00077">
    <property type="entry name" value="HDc"/>
    <property type="match status" value="1"/>
</dbReference>
<proteinExistence type="inferred from homology"/>
<protein>
    <recommendedName>
        <fullName evidence="2">Deoxyguanosinetriphosphate triphosphohydrolase-like protein</fullName>
    </recommendedName>
</protein>
<evidence type="ECO:0000256" key="1">
    <source>
        <dbReference type="ARBA" id="ARBA00022801"/>
    </source>
</evidence>
<dbReference type="SMART" id="SM00471">
    <property type="entry name" value="HDc"/>
    <property type="match status" value="1"/>
</dbReference>
<dbReference type="PANTHER" id="PTHR11373">
    <property type="entry name" value="DEOXYNUCLEOSIDE TRIPHOSPHATE TRIPHOSPHOHYDROLASE"/>
    <property type="match status" value="1"/>
</dbReference>
<sequence>MFDVNARNVEREEGQYAELRPGYTEADEDRWVPEHGKSVYRSSFERDRARLLHSSALRRLGAKTQVVSPHVDDFSRTRLTHSLEVAQVGRDLGRMLGCDPDVVDAACLSHDLGHPPFGHNGETVLNELAADIGGFEGNAQTLRILTRLETKRFHPDGRSAGLNLTRASLDAAVKYPWRAHEAPLKADGTRSQKFGAYEDDLDVFFWIRQGVEGMGKSMEAQVMDAADDIAYSVHDVEDGIVNGRFQLKFLDDDIQRRRVIQTTQQWYLPDAEEDRIEAALERLASSENWVKESDGSRRSLAALKNMTSELIGRFCNAFWAATREAYGEKPLVRHEAHLVVPQETLEEICLMKGIAANYIMASREQMPVYVRQRDVIEALHALLLETGDRFLDPPFQADFHAAADDAGRHRAIIDQIASLTDGACLEWYATLVHGKPVTSPLFG</sequence>
<accession>A0ABP9FXU8</accession>
<dbReference type="NCBIfam" id="NF002829">
    <property type="entry name" value="PRK03007.1"/>
    <property type="match status" value="1"/>
</dbReference>